<reference evidence="2" key="1">
    <citation type="submission" date="2018-02" db="EMBL/GenBank/DDBJ databases">
        <title>Rhizophora mucronata_Transcriptome.</title>
        <authorList>
            <person name="Meera S.P."/>
            <person name="Sreeshan A."/>
            <person name="Augustine A."/>
        </authorList>
    </citation>
    <scope>NUCLEOTIDE SEQUENCE</scope>
    <source>
        <tissue evidence="2">Leaf</tissue>
    </source>
</reference>
<keyword evidence="1" id="KW-1133">Transmembrane helix</keyword>
<name>A0A2P2R0L8_RHIMU</name>
<proteinExistence type="predicted"/>
<dbReference type="AlphaFoldDB" id="A0A2P2R0L8"/>
<protein>
    <submittedName>
        <fullName evidence="2">Uncharacterized protein</fullName>
    </submittedName>
</protein>
<organism evidence="2">
    <name type="scientific">Rhizophora mucronata</name>
    <name type="common">Asiatic mangrove</name>
    <dbReference type="NCBI Taxonomy" id="61149"/>
    <lineage>
        <taxon>Eukaryota</taxon>
        <taxon>Viridiplantae</taxon>
        <taxon>Streptophyta</taxon>
        <taxon>Embryophyta</taxon>
        <taxon>Tracheophyta</taxon>
        <taxon>Spermatophyta</taxon>
        <taxon>Magnoliopsida</taxon>
        <taxon>eudicotyledons</taxon>
        <taxon>Gunneridae</taxon>
        <taxon>Pentapetalae</taxon>
        <taxon>rosids</taxon>
        <taxon>fabids</taxon>
        <taxon>Malpighiales</taxon>
        <taxon>Rhizophoraceae</taxon>
        <taxon>Rhizophora</taxon>
    </lineage>
</organism>
<sequence length="37" mass="4258">MEKIKYSQSFVCMGAKVFLLQILGDLTFLRLYIASTE</sequence>
<feature type="transmembrane region" description="Helical" evidence="1">
    <location>
        <begin position="12"/>
        <end position="33"/>
    </location>
</feature>
<evidence type="ECO:0000256" key="1">
    <source>
        <dbReference type="SAM" id="Phobius"/>
    </source>
</evidence>
<keyword evidence="1" id="KW-0812">Transmembrane</keyword>
<accession>A0A2P2R0L8</accession>
<dbReference type="EMBL" id="GGEC01092253">
    <property type="protein sequence ID" value="MBX72737.1"/>
    <property type="molecule type" value="Transcribed_RNA"/>
</dbReference>
<keyword evidence="1" id="KW-0472">Membrane</keyword>
<evidence type="ECO:0000313" key="2">
    <source>
        <dbReference type="EMBL" id="MBX72737.1"/>
    </source>
</evidence>